<accession>A0AAV2YJF7</accession>
<evidence type="ECO:0000313" key="2">
    <source>
        <dbReference type="Proteomes" id="UP001146120"/>
    </source>
</evidence>
<dbReference type="EMBL" id="DAKRPA010000315">
    <property type="protein sequence ID" value="DAZ93459.1"/>
    <property type="molecule type" value="Genomic_DNA"/>
</dbReference>
<feature type="non-terminal residue" evidence="1">
    <location>
        <position position="1"/>
    </location>
</feature>
<keyword evidence="2" id="KW-1185">Reference proteome</keyword>
<name>A0AAV2YJF7_9STRA</name>
<dbReference type="PANTHER" id="PTHR47086">
    <property type="entry name" value="BTB DOMAIN-CONTAINING PROTEIN"/>
    <property type="match status" value="1"/>
</dbReference>
<organism evidence="1 2">
    <name type="scientific">Lagenidium giganteum</name>
    <dbReference type="NCBI Taxonomy" id="4803"/>
    <lineage>
        <taxon>Eukaryota</taxon>
        <taxon>Sar</taxon>
        <taxon>Stramenopiles</taxon>
        <taxon>Oomycota</taxon>
        <taxon>Peronosporomycetes</taxon>
        <taxon>Pythiales</taxon>
        <taxon>Pythiaceae</taxon>
    </lineage>
</organism>
<protein>
    <recommendedName>
        <fullName evidence="3">FAR1 domain-containing protein</fullName>
    </recommendedName>
</protein>
<sequence length="243" mass="27266">CEKQKRVKSSDHLGNKRADVEHITFTSDSDSSSLETAFKPIRSALRASRTTKTCAPTLLPRTFASWDAFELAFTEYKRANFLCFRTRSSRFCEAYNQDNHKKKTPIPTRFKWAFKNLACTHACVQGSRGSGARSNRKSRFTGCRARLDLIVVEVTPGEWSIAITKEVRTHNHTTTSDGFSTYLRSDQLDSAKVLGEIAHKQLGTLIDADVGTKKLGHFIADKTGWSMLDVKCSPNSYTKSTQD</sequence>
<dbReference type="PANTHER" id="PTHR47086:SF4">
    <property type="entry name" value="BTB DOMAIN-CONTAINING PROTEIN"/>
    <property type="match status" value="1"/>
</dbReference>
<dbReference type="AlphaFoldDB" id="A0AAV2YJF7"/>
<dbReference type="Proteomes" id="UP001146120">
    <property type="component" value="Unassembled WGS sequence"/>
</dbReference>
<reference evidence="1" key="2">
    <citation type="journal article" date="2023" name="Microbiol Resour">
        <title>Decontamination and Annotation of the Draft Genome Sequence of the Oomycete Lagenidium giganteum ARSEF 373.</title>
        <authorList>
            <person name="Morgan W.R."/>
            <person name="Tartar A."/>
        </authorList>
    </citation>
    <scope>NUCLEOTIDE SEQUENCE</scope>
    <source>
        <strain evidence="1">ARSEF 373</strain>
    </source>
</reference>
<dbReference type="InterPro" id="IPR040854">
    <property type="entry name" value="ZSWIM9"/>
</dbReference>
<comment type="caution">
    <text evidence="1">The sequence shown here is derived from an EMBL/GenBank/DDBJ whole genome shotgun (WGS) entry which is preliminary data.</text>
</comment>
<reference evidence="1" key="1">
    <citation type="submission" date="2022-11" db="EMBL/GenBank/DDBJ databases">
        <authorList>
            <person name="Morgan W.R."/>
            <person name="Tartar A."/>
        </authorList>
    </citation>
    <scope>NUCLEOTIDE SEQUENCE</scope>
    <source>
        <strain evidence="1">ARSEF 373</strain>
    </source>
</reference>
<proteinExistence type="predicted"/>
<evidence type="ECO:0000313" key="1">
    <source>
        <dbReference type="EMBL" id="DAZ93459.1"/>
    </source>
</evidence>
<gene>
    <name evidence="1" type="ORF">N0F65_007105</name>
</gene>
<evidence type="ECO:0008006" key="3">
    <source>
        <dbReference type="Google" id="ProtNLM"/>
    </source>
</evidence>